<protein>
    <submittedName>
        <fullName evidence="1">Uncharacterized protein</fullName>
    </submittedName>
</protein>
<gene>
    <name evidence="1" type="ORF">NE619_11070</name>
</gene>
<evidence type="ECO:0000313" key="2">
    <source>
        <dbReference type="Proteomes" id="UP001524502"/>
    </source>
</evidence>
<proteinExistence type="predicted"/>
<dbReference type="Proteomes" id="UP001524502">
    <property type="component" value="Unassembled WGS sequence"/>
</dbReference>
<dbReference type="EMBL" id="JANFXK010000011">
    <property type="protein sequence ID" value="MCQ4637264.1"/>
    <property type="molecule type" value="Genomic_DNA"/>
</dbReference>
<organism evidence="1 2">
    <name type="scientific">Anaerovorax odorimutans</name>
    <dbReference type="NCBI Taxonomy" id="109327"/>
    <lineage>
        <taxon>Bacteria</taxon>
        <taxon>Bacillati</taxon>
        <taxon>Bacillota</taxon>
        <taxon>Clostridia</taxon>
        <taxon>Peptostreptococcales</taxon>
        <taxon>Anaerovoracaceae</taxon>
        <taxon>Anaerovorax</taxon>
    </lineage>
</organism>
<keyword evidence="2" id="KW-1185">Reference proteome</keyword>
<reference evidence="1 2" key="1">
    <citation type="submission" date="2022-06" db="EMBL/GenBank/DDBJ databases">
        <title>Isolation of gut microbiota from human fecal samples.</title>
        <authorList>
            <person name="Pamer E.G."/>
            <person name="Barat B."/>
            <person name="Waligurski E."/>
            <person name="Medina S."/>
            <person name="Paddock L."/>
            <person name="Mostad J."/>
        </authorList>
    </citation>
    <scope>NUCLEOTIDE SEQUENCE [LARGE SCALE GENOMIC DNA]</scope>
    <source>
        <strain evidence="1 2">SL.3.17</strain>
    </source>
</reference>
<evidence type="ECO:0000313" key="1">
    <source>
        <dbReference type="EMBL" id="MCQ4637264.1"/>
    </source>
</evidence>
<sequence length="285" mass="32488">MAAGIAAAITIYSRPAEKMVTRTSIFSWSDDLLSDKEKRASLDHAAEQLSIGRVFQAFPKEPDQKETEKFVKHLNRDGRLCYGLLGKPQWAQDRGLAEAEGRMEALAAYNEQAADGEKLAGVVLDIEPYLLEQWGQDRQTVMAAFLENMKALYQYAQEKELYTIICVPYWFDNDYSGILESLIQDACDELAVMNYYVGEEYSHIETELGMCKKAGKPIISITEFQSPGYHDLTDEITYYNRGLSAAQDMFEQMKEQIRYKDLSFSYHCLEPVLELLEDTQGDSKK</sequence>
<dbReference type="SUPFAM" id="SSF51445">
    <property type="entry name" value="(Trans)glycosidases"/>
    <property type="match status" value="1"/>
</dbReference>
<comment type="caution">
    <text evidence="1">The sequence shown here is derived from an EMBL/GenBank/DDBJ whole genome shotgun (WGS) entry which is preliminary data.</text>
</comment>
<accession>A0ABT1RPY1</accession>
<dbReference type="InterPro" id="IPR017853">
    <property type="entry name" value="GH"/>
</dbReference>
<name>A0ABT1RPY1_9FIRM</name>